<evidence type="ECO:0000256" key="8">
    <source>
        <dbReference type="RuleBase" id="RU003956"/>
    </source>
</evidence>
<dbReference type="SUPFAM" id="SSF53056">
    <property type="entry name" value="beta-carbonic anhydrase, cab"/>
    <property type="match status" value="1"/>
</dbReference>
<feature type="binding site" evidence="7">
    <location>
        <position position="108"/>
    </location>
    <ligand>
        <name>Zn(2+)</name>
        <dbReference type="ChEBI" id="CHEBI:29105"/>
    </ligand>
</feature>
<protein>
    <recommendedName>
        <fullName evidence="2 8">Carbonic anhydrase</fullName>
        <ecNumber evidence="2 8">4.2.1.1</ecNumber>
    </recommendedName>
    <alternativeName>
        <fullName evidence="8">Carbonate dehydratase</fullName>
    </alternativeName>
</protein>
<sequence length="210" mass="22294">MPTTLTPAQAYAHLKAGNSRFVNNAMEHPSQGFDRREELKVAQSPVATFFGCSDSRVAAEIIFDQGLGDLFVVRTAGHVVDTTVIGSIEYAVEILKTPLIVILGHDKCGAIHATAQALATGVQPTGFVRAVTDKIIPSIVSLTAQPGSIDTFDENTLRTAHVKHTVSMIHSYSALIAAAVSEGRCAIIGLEYDLEDGQAHLISSIGNIDV</sequence>
<dbReference type="PANTHER" id="PTHR11002:SF79">
    <property type="entry name" value="CARBONIC ANHYDRASE 2"/>
    <property type="match status" value="1"/>
</dbReference>
<evidence type="ECO:0000256" key="5">
    <source>
        <dbReference type="ARBA" id="ARBA00024993"/>
    </source>
</evidence>
<gene>
    <name evidence="9" type="ORF">V5R04_03130</name>
</gene>
<dbReference type="GO" id="GO:0004089">
    <property type="term" value="F:carbonate dehydratase activity"/>
    <property type="evidence" value="ECO:0007669"/>
    <property type="project" value="UniProtKB-UniRule"/>
</dbReference>
<keyword evidence="3 7" id="KW-0862">Zinc</keyword>
<proteinExistence type="inferred from homology"/>
<feature type="binding site" evidence="7">
    <location>
        <position position="54"/>
    </location>
    <ligand>
        <name>Zn(2+)</name>
        <dbReference type="ChEBI" id="CHEBI:29105"/>
    </ligand>
</feature>
<evidence type="ECO:0000256" key="4">
    <source>
        <dbReference type="ARBA" id="ARBA00023239"/>
    </source>
</evidence>
<evidence type="ECO:0000256" key="2">
    <source>
        <dbReference type="ARBA" id="ARBA00012925"/>
    </source>
</evidence>
<feature type="binding site" evidence="7">
    <location>
        <position position="52"/>
    </location>
    <ligand>
        <name>Zn(2+)</name>
        <dbReference type="ChEBI" id="CHEBI:29105"/>
    </ligand>
</feature>
<evidence type="ECO:0000256" key="3">
    <source>
        <dbReference type="ARBA" id="ARBA00022833"/>
    </source>
</evidence>
<accession>A0AAU7DYV6</accession>
<keyword evidence="4 8" id="KW-0456">Lyase</keyword>
<comment type="cofactor">
    <cofactor evidence="7">
        <name>Zn(2+)</name>
        <dbReference type="ChEBI" id="CHEBI:29105"/>
    </cofactor>
    <text evidence="7">Binds 1 zinc ion per subunit.</text>
</comment>
<dbReference type="Gene3D" id="3.40.1050.10">
    <property type="entry name" value="Carbonic anhydrase"/>
    <property type="match status" value="1"/>
</dbReference>
<dbReference type="EMBL" id="CP146203">
    <property type="protein sequence ID" value="XBH22235.1"/>
    <property type="molecule type" value="Genomic_DNA"/>
</dbReference>
<comment type="similarity">
    <text evidence="1 8">Belongs to the beta-class carbonic anhydrase family.</text>
</comment>
<dbReference type="CDD" id="cd03378">
    <property type="entry name" value="beta_CA_cladeC"/>
    <property type="match status" value="1"/>
</dbReference>
<dbReference type="SMART" id="SM00947">
    <property type="entry name" value="Pro_CA"/>
    <property type="match status" value="1"/>
</dbReference>
<dbReference type="PROSITE" id="PS00705">
    <property type="entry name" value="PROK_CO2_ANHYDRASE_2"/>
    <property type="match status" value="1"/>
</dbReference>
<comment type="function">
    <text evidence="8">Reversible hydration of carbon dioxide.</text>
</comment>
<dbReference type="Pfam" id="PF00484">
    <property type="entry name" value="Pro_CA"/>
    <property type="match status" value="1"/>
</dbReference>
<comment type="catalytic activity">
    <reaction evidence="6 8">
        <text>hydrogencarbonate + H(+) = CO2 + H2O</text>
        <dbReference type="Rhea" id="RHEA:10748"/>
        <dbReference type="ChEBI" id="CHEBI:15377"/>
        <dbReference type="ChEBI" id="CHEBI:15378"/>
        <dbReference type="ChEBI" id="CHEBI:16526"/>
        <dbReference type="ChEBI" id="CHEBI:17544"/>
        <dbReference type="EC" id="4.2.1.1"/>
    </reaction>
</comment>
<comment type="function">
    <text evidence="5">Catalyzes the reversible hydration of carbon dioxide to form bicarbonate.</text>
</comment>
<dbReference type="InterPro" id="IPR001765">
    <property type="entry name" value="Carbonic_anhydrase"/>
</dbReference>
<dbReference type="GO" id="GO:0015976">
    <property type="term" value="P:carbon utilization"/>
    <property type="evidence" value="ECO:0007669"/>
    <property type="project" value="InterPro"/>
</dbReference>
<evidence type="ECO:0000256" key="7">
    <source>
        <dbReference type="PIRSR" id="PIRSR601765-1"/>
    </source>
</evidence>
<dbReference type="PROSITE" id="PS00704">
    <property type="entry name" value="PROK_CO2_ANHYDRASE_1"/>
    <property type="match status" value="1"/>
</dbReference>
<organism evidence="9">
    <name type="scientific">Jonesiaceae bacterium BS-20</name>
    <dbReference type="NCBI Taxonomy" id="3120821"/>
    <lineage>
        <taxon>Bacteria</taxon>
        <taxon>Bacillati</taxon>
        <taxon>Actinomycetota</taxon>
        <taxon>Actinomycetes</taxon>
        <taxon>Micrococcales</taxon>
        <taxon>Jonesiaceae</taxon>
    </lineage>
</organism>
<dbReference type="EC" id="4.2.1.1" evidence="2 8"/>
<dbReference type="GO" id="GO:0008270">
    <property type="term" value="F:zinc ion binding"/>
    <property type="evidence" value="ECO:0007669"/>
    <property type="project" value="UniProtKB-UniRule"/>
</dbReference>
<evidence type="ECO:0000256" key="6">
    <source>
        <dbReference type="ARBA" id="ARBA00048348"/>
    </source>
</evidence>
<keyword evidence="7" id="KW-0479">Metal-binding</keyword>
<dbReference type="InterPro" id="IPR036874">
    <property type="entry name" value="Carbonic_anhydrase_sf"/>
</dbReference>
<feature type="binding site" evidence="7">
    <location>
        <position position="105"/>
    </location>
    <ligand>
        <name>Zn(2+)</name>
        <dbReference type="ChEBI" id="CHEBI:29105"/>
    </ligand>
</feature>
<evidence type="ECO:0000256" key="1">
    <source>
        <dbReference type="ARBA" id="ARBA00006217"/>
    </source>
</evidence>
<dbReference type="PANTHER" id="PTHR11002">
    <property type="entry name" value="CARBONIC ANHYDRASE"/>
    <property type="match status" value="1"/>
</dbReference>
<dbReference type="AlphaFoldDB" id="A0AAU7DYV6"/>
<dbReference type="InterPro" id="IPR015892">
    <property type="entry name" value="Carbonic_anhydrase_CS"/>
</dbReference>
<reference evidence="9" key="1">
    <citation type="submission" date="2024-02" db="EMBL/GenBank/DDBJ databases">
        <title>Tomenella chthoni gen. nov. sp. nov., a member of the family Jonesiaceae isolated from bat guano.</title>
        <authorList>
            <person name="Miller S.L."/>
            <person name="King J."/>
            <person name="Sankaranarayanan K."/>
            <person name="Lawson P.A."/>
        </authorList>
    </citation>
    <scope>NUCLEOTIDE SEQUENCE</scope>
    <source>
        <strain evidence="9">BS-20</strain>
    </source>
</reference>
<evidence type="ECO:0000313" key="9">
    <source>
        <dbReference type="EMBL" id="XBH22235.1"/>
    </source>
</evidence>
<name>A0AAU7DYV6_9MICO</name>